<sequence length="213" mass="24477">MVVGPEFQPAVDRMKLAIAARREEFAGSEPDDHAKLMRAFSLAIGVSEEEVRDALHPGNYDENPLQMEKKQSIRNKFTWYLEKVHPILGSYDLPKVTASEAKQTVEAKVTQYLPGFGLLEMKQGKRRFDFAIGSLDHSSPIRFELVWETSPIASVRAQVRIGLGIIGQVSVIFSDYRRAQVVQKDDFYYWTDEWLRYCGLLRSYLMRQPELSE</sequence>
<keyword evidence="2" id="KW-1185">Reference proteome</keyword>
<dbReference type="Proteomes" id="UP000186997">
    <property type="component" value="Unassembled WGS sequence"/>
</dbReference>
<dbReference type="AlphaFoldDB" id="A0A1R3WCZ2"/>
<dbReference type="EMBL" id="FTPR01000001">
    <property type="protein sequence ID" value="SIT75746.1"/>
    <property type="molecule type" value="Genomic_DNA"/>
</dbReference>
<proteinExistence type="predicted"/>
<evidence type="ECO:0000313" key="1">
    <source>
        <dbReference type="EMBL" id="SIT75746.1"/>
    </source>
</evidence>
<protein>
    <submittedName>
        <fullName evidence="1">Uncharacterized protein</fullName>
    </submittedName>
</protein>
<evidence type="ECO:0000313" key="2">
    <source>
        <dbReference type="Proteomes" id="UP000186997"/>
    </source>
</evidence>
<gene>
    <name evidence="1" type="ORF">SAMN05421665_0249</name>
</gene>
<reference evidence="2" key="1">
    <citation type="submission" date="2017-01" db="EMBL/GenBank/DDBJ databases">
        <authorList>
            <person name="Varghese N."/>
            <person name="Submissions S."/>
        </authorList>
    </citation>
    <scope>NUCLEOTIDE SEQUENCE [LARGE SCALE GENOMIC DNA]</scope>
    <source>
        <strain evidence="2">DSM 29591</strain>
    </source>
</reference>
<name>A0A1R3WCZ2_9RHOB</name>
<dbReference type="RefSeq" id="WP_076658025.1">
    <property type="nucleotide sequence ID" value="NZ_FTPR01000001.1"/>
</dbReference>
<organism evidence="1 2">
    <name type="scientific">Yoonia rosea</name>
    <dbReference type="NCBI Taxonomy" id="287098"/>
    <lineage>
        <taxon>Bacteria</taxon>
        <taxon>Pseudomonadati</taxon>
        <taxon>Pseudomonadota</taxon>
        <taxon>Alphaproteobacteria</taxon>
        <taxon>Rhodobacterales</taxon>
        <taxon>Paracoccaceae</taxon>
        <taxon>Yoonia</taxon>
    </lineage>
</organism>
<accession>A0A1R3WCZ2</accession>